<gene>
    <name evidence="1" type="ORF">DFR63_0311</name>
</gene>
<dbReference type="Pfam" id="PF08761">
    <property type="entry name" value="dUTPase_2"/>
    <property type="match status" value="1"/>
</dbReference>
<accession>A0A3E0B024</accession>
<dbReference type="Proteomes" id="UP000257076">
    <property type="component" value="Unassembled WGS sequence"/>
</dbReference>
<dbReference type="EMBL" id="QUMW01000009">
    <property type="protein sequence ID" value="REG25285.1"/>
    <property type="molecule type" value="Genomic_DNA"/>
</dbReference>
<keyword evidence="2" id="KW-1185">Reference proteome</keyword>
<dbReference type="InterPro" id="IPR014871">
    <property type="entry name" value="dUTPase/dCTP_pyrophosphatase"/>
</dbReference>
<dbReference type="RefSeq" id="WP_162842255.1">
    <property type="nucleotide sequence ID" value="NZ_CBCSHX010000001.1"/>
</dbReference>
<evidence type="ECO:0000313" key="2">
    <source>
        <dbReference type="Proteomes" id="UP000257076"/>
    </source>
</evidence>
<reference evidence="1 2" key="1">
    <citation type="submission" date="2018-08" db="EMBL/GenBank/DDBJ databases">
        <title>Genomic Encyclopedia of Type Strains, Phase IV (KMG-IV): sequencing the most valuable type-strain genomes for metagenomic binning, comparative biology and taxonomic classification.</title>
        <authorList>
            <person name="Goeker M."/>
        </authorList>
    </citation>
    <scope>NUCLEOTIDE SEQUENCE [LARGE SCALE GENOMIC DNA]</scope>
    <source>
        <strain evidence="1 2">DSM 17274</strain>
    </source>
</reference>
<dbReference type="Gene3D" id="1.10.4010.10">
    <property type="entry name" value="Type II deoxyuridine triphosphatase"/>
    <property type="match status" value="1"/>
</dbReference>
<protein>
    <submittedName>
        <fullName evidence="1">Dimeric dUTPase (All-alpha-NTP-PPase superfamily)</fullName>
    </submittedName>
</protein>
<dbReference type="AlphaFoldDB" id="A0A3E0B024"/>
<dbReference type="SUPFAM" id="SSF101386">
    <property type="entry name" value="all-alpha NTP pyrophosphatases"/>
    <property type="match status" value="1"/>
</dbReference>
<name>A0A3E0B024_9STAP</name>
<proteinExistence type="predicted"/>
<comment type="caution">
    <text evidence="1">The sequence shown here is derived from an EMBL/GenBank/DDBJ whole genome shotgun (WGS) entry which is preliminary data.</text>
</comment>
<sequence>MNTLLNKADLIYLLTQQNKLDAAMRKELGISESDWMSTMAMEHSIALNVELHEFINACFKSWKYWKRKDMNMDDVLDEAIDVIHFCMLRLNKSTAKTEFIAGNVESELQDKRQLQDRAAVKRVIYHLSNGVMSAENILVYVLSILDYYGFTGQDIINQYNKKNAVNFQRLASGY</sequence>
<organism evidence="1 2">
    <name type="scientific">Jeotgalicoccus halotolerans</name>
    <dbReference type="NCBI Taxonomy" id="157227"/>
    <lineage>
        <taxon>Bacteria</taxon>
        <taxon>Bacillati</taxon>
        <taxon>Bacillota</taxon>
        <taxon>Bacilli</taxon>
        <taxon>Bacillales</taxon>
        <taxon>Staphylococcaceae</taxon>
        <taxon>Jeotgalicoccus</taxon>
    </lineage>
</organism>
<evidence type="ECO:0000313" key="1">
    <source>
        <dbReference type="EMBL" id="REG25285.1"/>
    </source>
</evidence>